<sequence length="167" mass="19321">MDHFYEKVQEFHNEFHPSEHSKPTAFNLVEAKHRAEFKIEEIVEFIYASSENDSQLFAQNIAYLKGSIDKAVNKIQQKQKKVKDPLVEQVDALTDLLYLTYGSFVLMGVDPTEIFHIVHQANMGKKFPDGLAHFDPITHKILKPAHWEAMFAPENKIKKALDKQKNK</sequence>
<keyword evidence="2" id="KW-1185">Reference proteome</keyword>
<dbReference type="Gene3D" id="1.10.3420.10">
    <property type="entry name" value="putative ntp pyrophosphohydrolase like domain"/>
    <property type="match status" value="1"/>
</dbReference>
<comment type="caution">
    <text evidence="1">The sequence shown here is derived from an EMBL/GenBank/DDBJ whole genome shotgun (WGS) entry which is preliminary data.</text>
</comment>
<reference evidence="1 2" key="1">
    <citation type="submission" date="2017-05" db="EMBL/GenBank/DDBJ databases">
        <title>Vagococcus spp. assemblies.</title>
        <authorList>
            <person name="Gulvik C.A."/>
        </authorList>
    </citation>
    <scope>NUCLEOTIDE SEQUENCE [LARGE SCALE GENOMIC DNA]</scope>
    <source>
        <strain evidence="1 2">DSM 24756</strain>
    </source>
</reference>
<keyword evidence="1" id="KW-0378">Hydrolase</keyword>
<dbReference type="RefSeq" id="WP_126822149.1">
    <property type="nucleotide sequence ID" value="NZ_JBHLWU010000001.1"/>
</dbReference>
<evidence type="ECO:0000313" key="1">
    <source>
        <dbReference type="EMBL" id="RSU07989.1"/>
    </source>
</evidence>
<dbReference type="OrthoDB" id="9810101at2"/>
<dbReference type="AlphaFoldDB" id="A0A430AIQ2"/>
<dbReference type="Proteomes" id="UP000288669">
    <property type="component" value="Unassembled WGS sequence"/>
</dbReference>
<protein>
    <submittedName>
        <fullName evidence="1">HAD family hydrolase</fullName>
    </submittedName>
</protein>
<dbReference type="Pfam" id="PF01503">
    <property type="entry name" value="PRA-PH"/>
    <property type="match status" value="1"/>
</dbReference>
<dbReference type="InterPro" id="IPR023292">
    <property type="entry name" value="NTP_PyroPHydrolase-like_dom_sf"/>
</dbReference>
<dbReference type="EMBL" id="NGJZ01000001">
    <property type="protein sequence ID" value="RSU07989.1"/>
    <property type="molecule type" value="Genomic_DNA"/>
</dbReference>
<proteinExistence type="predicted"/>
<evidence type="ECO:0000313" key="2">
    <source>
        <dbReference type="Proteomes" id="UP000288669"/>
    </source>
</evidence>
<accession>A0A430AIQ2</accession>
<gene>
    <name evidence="1" type="ORF">CBF30_01750</name>
</gene>
<organism evidence="1 2">
    <name type="scientific">Vagococcus entomophilus</name>
    <dbReference type="NCBI Taxonomy" id="1160095"/>
    <lineage>
        <taxon>Bacteria</taxon>
        <taxon>Bacillati</taxon>
        <taxon>Bacillota</taxon>
        <taxon>Bacilli</taxon>
        <taxon>Lactobacillales</taxon>
        <taxon>Enterococcaceae</taxon>
        <taxon>Vagococcus</taxon>
    </lineage>
</organism>
<dbReference type="InterPro" id="IPR021130">
    <property type="entry name" value="PRib-ATP_PPHydrolase-like"/>
</dbReference>
<dbReference type="GO" id="GO:0016787">
    <property type="term" value="F:hydrolase activity"/>
    <property type="evidence" value="ECO:0007669"/>
    <property type="project" value="UniProtKB-KW"/>
</dbReference>
<name>A0A430AIQ2_9ENTE</name>